<keyword evidence="1" id="KW-1133">Transmembrane helix</keyword>
<proteinExistence type="predicted"/>
<dbReference type="Pfam" id="PF02517">
    <property type="entry name" value="Rce1-like"/>
    <property type="match status" value="1"/>
</dbReference>
<evidence type="ECO:0000313" key="4">
    <source>
        <dbReference type="Proteomes" id="UP000651271"/>
    </source>
</evidence>
<sequence>MKLFIELIKFLRYPKDEQYEISFRQKLRIFGILLLFEIAILCFLVYPIYEFVDYITPLRESAVFEDYTLITSILMLVLLVPLIEEFFFRYILRYSGLVAIIVSRESWDKIFPYLVYILSLSFGIVHASNYDNNDTIYYIFIPFLFLSQITGGLIISFIRVKLNFWWGVLFHSSWNLLFVILFPLIVSLFDKPFVQEDNRYSLVIEEVPFFKSNNPKILQIKNQNDTIYLISLKQQSFQSVLDTLYGKGSYYTDPILINLSLQSEKGILKNELLNVIKDEYDIISLETLKKIK</sequence>
<dbReference type="Proteomes" id="UP000651271">
    <property type="component" value="Unassembled WGS sequence"/>
</dbReference>
<feature type="domain" description="CAAX prenyl protease 2/Lysostaphin resistance protein A-like" evidence="2">
    <location>
        <begin position="69"/>
        <end position="177"/>
    </location>
</feature>
<keyword evidence="3" id="KW-0482">Metalloprotease</keyword>
<organism evidence="3 4">
    <name type="scientific">Sphingobacterium litopenaei</name>
    <dbReference type="NCBI Taxonomy" id="2763500"/>
    <lineage>
        <taxon>Bacteria</taxon>
        <taxon>Pseudomonadati</taxon>
        <taxon>Bacteroidota</taxon>
        <taxon>Sphingobacteriia</taxon>
        <taxon>Sphingobacteriales</taxon>
        <taxon>Sphingobacteriaceae</taxon>
        <taxon>Sphingobacterium</taxon>
    </lineage>
</organism>
<reference evidence="3 4" key="1">
    <citation type="submission" date="2020-08" db="EMBL/GenBank/DDBJ databases">
        <title>Sphingobacterium sp. DN04309 isolated from aquaculture water.</title>
        <authorList>
            <person name="Zhang M."/>
        </authorList>
    </citation>
    <scope>NUCLEOTIDE SEQUENCE [LARGE SCALE GENOMIC DNA]</scope>
    <source>
        <strain evidence="3 4">DN04309</strain>
    </source>
</reference>
<keyword evidence="1" id="KW-0472">Membrane</keyword>
<keyword evidence="4" id="KW-1185">Reference proteome</keyword>
<feature type="transmembrane region" description="Helical" evidence="1">
    <location>
        <begin position="69"/>
        <end position="92"/>
    </location>
</feature>
<evidence type="ECO:0000313" key="3">
    <source>
        <dbReference type="EMBL" id="MBD1428555.1"/>
    </source>
</evidence>
<keyword evidence="3" id="KW-0645">Protease</keyword>
<dbReference type="RefSeq" id="WP_190301407.1">
    <property type="nucleotide sequence ID" value="NZ_JACOIJ010000003.1"/>
</dbReference>
<dbReference type="InterPro" id="IPR003675">
    <property type="entry name" value="Rce1/LyrA-like_dom"/>
</dbReference>
<accession>A0ABR7YB93</accession>
<feature type="transmembrane region" description="Helical" evidence="1">
    <location>
        <begin position="29"/>
        <end position="49"/>
    </location>
</feature>
<protein>
    <submittedName>
        <fullName evidence="3">CPBP family intramembrane metalloprotease</fullName>
    </submittedName>
</protein>
<comment type="caution">
    <text evidence="3">The sequence shown here is derived from an EMBL/GenBank/DDBJ whole genome shotgun (WGS) entry which is preliminary data.</text>
</comment>
<feature type="transmembrane region" description="Helical" evidence="1">
    <location>
        <begin position="136"/>
        <end position="157"/>
    </location>
</feature>
<gene>
    <name evidence="3" type="ORF">H8B04_03055</name>
</gene>
<name>A0ABR7YB93_9SPHI</name>
<feature type="transmembrane region" description="Helical" evidence="1">
    <location>
        <begin position="113"/>
        <end position="130"/>
    </location>
</feature>
<keyword evidence="3" id="KW-0378">Hydrolase</keyword>
<feature type="transmembrane region" description="Helical" evidence="1">
    <location>
        <begin position="164"/>
        <end position="189"/>
    </location>
</feature>
<keyword evidence="1" id="KW-0812">Transmembrane</keyword>
<dbReference type="GO" id="GO:0008237">
    <property type="term" value="F:metallopeptidase activity"/>
    <property type="evidence" value="ECO:0007669"/>
    <property type="project" value="UniProtKB-KW"/>
</dbReference>
<evidence type="ECO:0000256" key="1">
    <source>
        <dbReference type="SAM" id="Phobius"/>
    </source>
</evidence>
<dbReference type="EMBL" id="JACOIJ010000003">
    <property type="protein sequence ID" value="MBD1428555.1"/>
    <property type="molecule type" value="Genomic_DNA"/>
</dbReference>
<evidence type="ECO:0000259" key="2">
    <source>
        <dbReference type="Pfam" id="PF02517"/>
    </source>
</evidence>